<sequence length="278" mass="31654">MSNTDAPSSVFFKEEYEGEQHAMTLSACISVLVAARETDRVNVIRLEHIKYTSGWLHEAILVQLQEVDPDAATPRKAYALIDRDADQPPPKKKRFSSSSSSSFPSGKARDSVKLSRDKRSFTSSSDQYEVRRNIDFTTHPLPFVKLLVAASIVAETKPKYNPISAQCYWYAESVWDIVILYLQKVWPASWEEFIGGSRTVTVQDLARVMFSKFEVAWTKLEADIKKRLQDQRHKEHRATYTEGVLKGREEAAQEKADLERKNAALEARLKLLEAQQGK</sequence>
<dbReference type="OrthoDB" id="2938947at2759"/>
<dbReference type="AlphaFoldDB" id="A0A2H3DTQ0"/>
<keyword evidence="1" id="KW-0175">Coiled coil</keyword>
<dbReference type="InParanoid" id="A0A2H3DTQ0"/>
<protein>
    <submittedName>
        <fullName evidence="3">Uncharacterized protein</fullName>
    </submittedName>
</protein>
<name>A0A2H3DTQ0_ARMGA</name>
<evidence type="ECO:0000256" key="2">
    <source>
        <dbReference type="SAM" id="MobiDB-lite"/>
    </source>
</evidence>
<evidence type="ECO:0000313" key="3">
    <source>
        <dbReference type="EMBL" id="PBK90826.1"/>
    </source>
</evidence>
<organism evidence="3 4">
    <name type="scientific">Armillaria gallica</name>
    <name type="common">Bulbous honey fungus</name>
    <name type="synonym">Armillaria bulbosa</name>
    <dbReference type="NCBI Taxonomy" id="47427"/>
    <lineage>
        <taxon>Eukaryota</taxon>
        <taxon>Fungi</taxon>
        <taxon>Dikarya</taxon>
        <taxon>Basidiomycota</taxon>
        <taxon>Agaricomycotina</taxon>
        <taxon>Agaricomycetes</taxon>
        <taxon>Agaricomycetidae</taxon>
        <taxon>Agaricales</taxon>
        <taxon>Marasmiineae</taxon>
        <taxon>Physalacriaceae</taxon>
        <taxon>Armillaria</taxon>
    </lineage>
</organism>
<feature type="compositionally biased region" description="Low complexity" evidence="2">
    <location>
        <begin position="96"/>
        <end position="106"/>
    </location>
</feature>
<proteinExistence type="predicted"/>
<dbReference type="STRING" id="47427.A0A2H3DTQ0"/>
<feature type="compositionally biased region" description="Basic and acidic residues" evidence="2">
    <location>
        <begin position="107"/>
        <end position="118"/>
    </location>
</feature>
<dbReference type="Proteomes" id="UP000217790">
    <property type="component" value="Unassembled WGS sequence"/>
</dbReference>
<evidence type="ECO:0000313" key="4">
    <source>
        <dbReference type="Proteomes" id="UP000217790"/>
    </source>
</evidence>
<feature type="region of interest" description="Disordered" evidence="2">
    <location>
        <begin position="79"/>
        <end position="118"/>
    </location>
</feature>
<keyword evidence="4" id="KW-1185">Reference proteome</keyword>
<dbReference type="EMBL" id="KZ293664">
    <property type="protein sequence ID" value="PBK90826.1"/>
    <property type="molecule type" value="Genomic_DNA"/>
</dbReference>
<feature type="coiled-coil region" evidence="1">
    <location>
        <begin position="248"/>
        <end position="275"/>
    </location>
</feature>
<reference evidence="4" key="1">
    <citation type="journal article" date="2017" name="Nat. Ecol. Evol.">
        <title>Genome expansion and lineage-specific genetic innovations in the forest pathogenic fungi Armillaria.</title>
        <authorList>
            <person name="Sipos G."/>
            <person name="Prasanna A.N."/>
            <person name="Walter M.C."/>
            <person name="O'Connor E."/>
            <person name="Balint B."/>
            <person name="Krizsan K."/>
            <person name="Kiss B."/>
            <person name="Hess J."/>
            <person name="Varga T."/>
            <person name="Slot J."/>
            <person name="Riley R."/>
            <person name="Boka B."/>
            <person name="Rigling D."/>
            <person name="Barry K."/>
            <person name="Lee J."/>
            <person name="Mihaltcheva S."/>
            <person name="LaButti K."/>
            <person name="Lipzen A."/>
            <person name="Waldron R."/>
            <person name="Moloney N.M."/>
            <person name="Sperisen C."/>
            <person name="Kredics L."/>
            <person name="Vagvoelgyi C."/>
            <person name="Patrignani A."/>
            <person name="Fitzpatrick D."/>
            <person name="Nagy I."/>
            <person name="Doyle S."/>
            <person name="Anderson J.B."/>
            <person name="Grigoriev I.V."/>
            <person name="Gueldener U."/>
            <person name="Muensterkoetter M."/>
            <person name="Nagy L.G."/>
        </authorList>
    </citation>
    <scope>NUCLEOTIDE SEQUENCE [LARGE SCALE GENOMIC DNA]</scope>
    <source>
        <strain evidence="4">Ar21-2</strain>
    </source>
</reference>
<evidence type="ECO:0000256" key="1">
    <source>
        <dbReference type="SAM" id="Coils"/>
    </source>
</evidence>
<gene>
    <name evidence="3" type="ORF">ARMGADRAFT_294572</name>
</gene>
<accession>A0A2H3DTQ0</accession>